<dbReference type="EMBL" id="JABSTV010001253">
    <property type="protein sequence ID" value="KAH7944376.1"/>
    <property type="molecule type" value="Genomic_DNA"/>
</dbReference>
<evidence type="ECO:0000313" key="8">
    <source>
        <dbReference type="Proteomes" id="UP000821837"/>
    </source>
</evidence>
<evidence type="ECO:0008006" key="9">
    <source>
        <dbReference type="Google" id="ProtNLM"/>
    </source>
</evidence>
<dbReference type="AlphaFoldDB" id="A0A9D4PMK5"/>
<comment type="caution">
    <text evidence="7">The sequence shown here is derived from an EMBL/GenBank/DDBJ whole genome shotgun (WGS) entry which is preliminary data.</text>
</comment>
<feature type="transmembrane region" description="Helical" evidence="6">
    <location>
        <begin position="232"/>
        <end position="250"/>
    </location>
</feature>
<feature type="transmembrane region" description="Helical" evidence="6">
    <location>
        <begin position="454"/>
        <end position="471"/>
    </location>
</feature>
<dbReference type="SUPFAM" id="SSF103473">
    <property type="entry name" value="MFS general substrate transporter"/>
    <property type="match status" value="1"/>
</dbReference>
<keyword evidence="5 6" id="KW-0472">Membrane</keyword>
<gene>
    <name evidence="7" type="ORF">HPB52_018789</name>
</gene>
<feature type="transmembrane region" description="Helical" evidence="6">
    <location>
        <begin position="384"/>
        <end position="405"/>
    </location>
</feature>
<evidence type="ECO:0000256" key="5">
    <source>
        <dbReference type="ARBA" id="ARBA00023136"/>
    </source>
</evidence>
<feature type="transmembrane region" description="Helical" evidence="6">
    <location>
        <begin position="262"/>
        <end position="280"/>
    </location>
</feature>
<evidence type="ECO:0000256" key="3">
    <source>
        <dbReference type="ARBA" id="ARBA00022692"/>
    </source>
</evidence>
<feature type="transmembrane region" description="Helical" evidence="6">
    <location>
        <begin position="420"/>
        <end position="442"/>
    </location>
</feature>
<dbReference type="Gene3D" id="1.20.1250.20">
    <property type="entry name" value="MFS general substrate transporter like domains"/>
    <property type="match status" value="2"/>
</dbReference>
<feature type="transmembrane region" description="Helical" evidence="6">
    <location>
        <begin position="105"/>
        <end position="133"/>
    </location>
</feature>
<keyword evidence="3 6" id="KW-0812">Transmembrane</keyword>
<evidence type="ECO:0000256" key="1">
    <source>
        <dbReference type="ARBA" id="ARBA00004141"/>
    </source>
</evidence>
<accession>A0A9D4PMK5</accession>
<feature type="transmembrane region" description="Helical" evidence="6">
    <location>
        <begin position="173"/>
        <end position="192"/>
    </location>
</feature>
<proteinExistence type="predicted"/>
<comment type="subcellular location">
    <subcellularLocation>
        <location evidence="1">Membrane</location>
        <topology evidence="1">Multi-pass membrane protein</topology>
    </subcellularLocation>
</comment>
<dbReference type="GO" id="GO:0016020">
    <property type="term" value="C:membrane"/>
    <property type="evidence" value="ECO:0007669"/>
    <property type="project" value="UniProtKB-SubCell"/>
</dbReference>
<dbReference type="PANTHER" id="PTHR43385">
    <property type="entry name" value="RIBOFLAVIN TRANSPORTER RIBJ"/>
    <property type="match status" value="1"/>
</dbReference>
<protein>
    <recommendedName>
        <fullName evidence="9">Monocarboxylate transporter</fullName>
    </recommendedName>
</protein>
<dbReference type="InterPro" id="IPR036259">
    <property type="entry name" value="MFS_trans_sf"/>
</dbReference>
<dbReference type="PANTHER" id="PTHR43385:SF1">
    <property type="entry name" value="RIBOFLAVIN TRANSPORTER RIBJ"/>
    <property type="match status" value="1"/>
</dbReference>
<evidence type="ECO:0000313" key="7">
    <source>
        <dbReference type="EMBL" id="KAH7944376.1"/>
    </source>
</evidence>
<sequence length="549" mass="59775">MSSKEQLKRDPVFGVDSRRSWITATFCGALLFLALSSSRVSGVFFYRIAEAFGVSREQASWPVTLSGSVLPLAASALHSTQLPTMPTEEQLKKDPVFGLDSRQSWITAAFCGALLFLALSTISVSGVFFYGVVESFGVTREQASWPVTLSGSVLPLAGPLTGVLCSRFSCRKVLLVCSFFTGIAVSLCYFAQSTHFIVVFFGIIHGTTLSGLYVAANVLVAQHFEKRRATACSLMFTAGGLNTVVFPPLIELFYSRYGIQAAFLLYGAILMNAFPCSIALRRPPWLDKPKPVRQKKETALDTIYSSRRPAFRNSGSEDLNKQNCADCTDETHVFLEKSSVEETASSDRTSVKFVSSRYPGGSRLAKGNIVDCVKRELAPFATMSFIVSAMSFTTVNFGMALYVLLSTDLASDHGIEPSSAVYLLQAFSISDIAFRALSGVIIDYKVLSLESVMLLGYLVQGAAFELLAWFGSLHMMLTASALMGLTCGARIALQAPVIAKDFGLKRMPVVMGAVYFCLRFRGFYQTGLIQKFSSPSSEVDLVNSQTDFA</sequence>
<feature type="transmembrane region" description="Helical" evidence="6">
    <location>
        <begin position="145"/>
        <end position="166"/>
    </location>
</feature>
<evidence type="ECO:0000256" key="6">
    <source>
        <dbReference type="SAM" id="Phobius"/>
    </source>
</evidence>
<dbReference type="VEuPathDB" id="VectorBase:RSAN_043301"/>
<reference evidence="7" key="2">
    <citation type="submission" date="2021-09" db="EMBL/GenBank/DDBJ databases">
        <authorList>
            <person name="Jia N."/>
            <person name="Wang J."/>
            <person name="Shi W."/>
            <person name="Du L."/>
            <person name="Sun Y."/>
            <person name="Zhan W."/>
            <person name="Jiang J."/>
            <person name="Wang Q."/>
            <person name="Zhang B."/>
            <person name="Ji P."/>
            <person name="Sakyi L.B."/>
            <person name="Cui X."/>
            <person name="Yuan T."/>
            <person name="Jiang B."/>
            <person name="Yang W."/>
            <person name="Lam T.T.-Y."/>
            <person name="Chang Q."/>
            <person name="Ding S."/>
            <person name="Wang X."/>
            <person name="Zhu J."/>
            <person name="Ruan X."/>
            <person name="Zhao L."/>
            <person name="Wei J."/>
            <person name="Que T."/>
            <person name="Du C."/>
            <person name="Cheng J."/>
            <person name="Dai P."/>
            <person name="Han X."/>
            <person name="Huang E."/>
            <person name="Gao Y."/>
            <person name="Liu J."/>
            <person name="Shao H."/>
            <person name="Ye R."/>
            <person name="Li L."/>
            <person name="Wei W."/>
            <person name="Wang X."/>
            <person name="Wang C."/>
            <person name="Huo Q."/>
            <person name="Li W."/>
            <person name="Guo W."/>
            <person name="Chen H."/>
            <person name="Chen S."/>
            <person name="Zhou L."/>
            <person name="Zhou L."/>
            <person name="Ni X."/>
            <person name="Tian J."/>
            <person name="Zhou Y."/>
            <person name="Sheng Y."/>
            <person name="Liu T."/>
            <person name="Pan Y."/>
            <person name="Xia L."/>
            <person name="Li J."/>
            <person name="Zhao F."/>
            <person name="Cao W."/>
        </authorList>
    </citation>
    <scope>NUCLEOTIDE SEQUENCE</scope>
    <source>
        <strain evidence="7">Rsan-2018</strain>
        <tissue evidence="7">Larvae</tissue>
    </source>
</reference>
<keyword evidence="2" id="KW-0813">Transport</keyword>
<dbReference type="InterPro" id="IPR011701">
    <property type="entry name" value="MFS"/>
</dbReference>
<evidence type="ECO:0000256" key="4">
    <source>
        <dbReference type="ARBA" id="ARBA00022989"/>
    </source>
</evidence>
<dbReference type="InterPro" id="IPR052983">
    <property type="entry name" value="MFS_Riboflavin_Transporter"/>
</dbReference>
<organism evidence="7 8">
    <name type="scientific">Rhipicephalus sanguineus</name>
    <name type="common">Brown dog tick</name>
    <name type="synonym">Ixodes sanguineus</name>
    <dbReference type="NCBI Taxonomy" id="34632"/>
    <lineage>
        <taxon>Eukaryota</taxon>
        <taxon>Metazoa</taxon>
        <taxon>Ecdysozoa</taxon>
        <taxon>Arthropoda</taxon>
        <taxon>Chelicerata</taxon>
        <taxon>Arachnida</taxon>
        <taxon>Acari</taxon>
        <taxon>Parasitiformes</taxon>
        <taxon>Ixodida</taxon>
        <taxon>Ixodoidea</taxon>
        <taxon>Ixodidae</taxon>
        <taxon>Rhipicephalinae</taxon>
        <taxon>Rhipicephalus</taxon>
        <taxon>Rhipicephalus</taxon>
    </lineage>
</organism>
<feature type="transmembrane region" description="Helical" evidence="6">
    <location>
        <begin position="198"/>
        <end position="220"/>
    </location>
</feature>
<dbReference type="GO" id="GO:0022857">
    <property type="term" value="F:transmembrane transporter activity"/>
    <property type="evidence" value="ECO:0007669"/>
    <property type="project" value="InterPro"/>
</dbReference>
<dbReference type="Proteomes" id="UP000821837">
    <property type="component" value="Unassembled WGS sequence"/>
</dbReference>
<reference evidence="7" key="1">
    <citation type="journal article" date="2020" name="Cell">
        <title>Large-Scale Comparative Analyses of Tick Genomes Elucidate Their Genetic Diversity and Vector Capacities.</title>
        <authorList>
            <consortium name="Tick Genome and Microbiome Consortium (TIGMIC)"/>
            <person name="Jia N."/>
            <person name="Wang J."/>
            <person name="Shi W."/>
            <person name="Du L."/>
            <person name="Sun Y."/>
            <person name="Zhan W."/>
            <person name="Jiang J.F."/>
            <person name="Wang Q."/>
            <person name="Zhang B."/>
            <person name="Ji P."/>
            <person name="Bell-Sakyi L."/>
            <person name="Cui X.M."/>
            <person name="Yuan T.T."/>
            <person name="Jiang B.G."/>
            <person name="Yang W.F."/>
            <person name="Lam T.T."/>
            <person name="Chang Q.C."/>
            <person name="Ding S.J."/>
            <person name="Wang X.J."/>
            <person name="Zhu J.G."/>
            <person name="Ruan X.D."/>
            <person name="Zhao L."/>
            <person name="Wei J.T."/>
            <person name="Ye R.Z."/>
            <person name="Que T.C."/>
            <person name="Du C.H."/>
            <person name="Zhou Y.H."/>
            <person name="Cheng J.X."/>
            <person name="Dai P.F."/>
            <person name="Guo W.B."/>
            <person name="Han X.H."/>
            <person name="Huang E.J."/>
            <person name="Li L.F."/>
            <person name="Wei W."/>
            <person name="Gao Y.C."/>
            <person name="Liu J.Z."/>
            <person name="Shao H.Z."/>
            <person name="Wang X."/>
            <person name="Wang C.C."/>
            <person name="Yang T.C."/>
            <person name="Huo Q.B."/>
            <person name="Li W."/>
            <person name="Chen H.Y."/>
            <person name="Chen S.E."/>
            <person name="Zhou L.G."/>
            <person name="Ni X.B."/>
            <person name="Tian J.H."/>
            <person name="Sheng Y."/>
            <person name="Liu T."/>
            <person name="Pan Y.S."/>
            <person name="Xia L.Y."/>
            <person name="Li J."/>
            <person name="Zhao F."/>
            <person name="Cao W.C."/>
        </authorList>
    </citation>
    <scope>NUCLEOTIDE SEQUENCE</scope>
    <source>
        <strain evidence="7">Rsan-2018</strain>
    </source>
</reference>
<keyword evidence="4 6" id="KW-1133">Transmembrane helix</keyword>
<name>A0A9D4PMK5_RHISA</name>
<dbReference type="Pfam" id="PF07690">
    <property type="entry name" value="MFS_1"/>
    <property type="match status" value="1"/>
</dbReference>
<keyword evidence="8" id="KW-1185">Reference proteome</keyword>
<evidence type="ECO:0000256" key="2">
    <source>
        <dbReference type="ARBA" id="ARBA00022448"/>
    </source>
</evidence>
<feature type="transmembrane region" description="Helical" evidence="6">
    <location>
        <begin position="21"/>
        <end position="49"/>
    </location>
</feature>